<dbReference type="InterPro" id="IPR016181">
    <property type="entry name" value="Acyl_CoA_acyltransferase"/>
</dbReference>
<reference evidence="2 3" key="1">
    <citation type="submission" date="2013-07" db="EMBL/GenBank/DDBJ databases">
        <title>Comparative Genomic and Metabolomic Analysis of Twelve Strains of Pseudoalteromonas luteoviolacea.</title>
        <authorList>
            <person name="Vynne N.G."/>
            <person name="Mansson M."/>
            <person name="Gram L."/>
        </authorList>
    </citation>
    <scope>NUCLEOTIDE SEQUENCE [LARGE SCALE GENOMIC DNA]</scope>
    <source>
        <strain evidence="2 3">CPMOR-1</strain>
    </source>
</reference>
<dbReference type="RefSeq" id="WP_063368943.1">
    <property type="nucleotide sequence ID" value="NZ_AUYC01000038.1"/>
</dbReference>
<dbReference type="PROSITE" id="PS51186">
    <property type="entry name" value="GNAT"/>
    <property type="match status" value="1"/>
</dbReference>
<proteinExistence type="predicted"/>
<feature type="domain" description="N-acetyltransferase" evidence="1">
    <location>
        <begin position="12"/>
        <end position="172"/>
    </location>
</feature>
<dbReference type="SUPFAM" id="SSF55729">
    <property type="entry name" value="Acyl-CoA N-acyltransferases (Nat)"/>
    <property type="match status" value="1"/>
</dbReference>
<sequence length="172" mass="19672">MIDGIITASLRCEVREANVNDVNFILRLLNQQSFIENIGDRQVKDHQSAMEYITQSFLMKYELESCAPYIICLKSGEAIGLAGFYQRPYLQHPDLGYAFLDEYTGQGYALEVCDQLLTFANQYFNLTQLHAITADHNAASQKLLNKLGFNQVGKIYVQTTDKADHLFTYYFD</sequence>
<dbReference type="Proteomes" id="UP000076486">
    <property type="component" value="Unassembled WGS sequence"/>
</dbReference>
<dbReference type="PANTHER" id="PTHR43792:SF1">
    <property type="entry name" value="N-ACETYLTRANSFERASE DOMAIN-CONTAINING PROTEIN"/>
    <property type="match status" value="1"/>
</dbReference>
<dbReference type="AlphaFoldDB" id="A0A167JHS5"/>
<dbReference type="InterPro" id="IPR051531">
    <property type="entry name" value="N-acetyltransferase"/>
</dbReference>
<comment type="caution">
    <text evidence="2">The sequence shown here is derived from an EMBL/GenBank/DDBJ whole genome shotgun (WGS) entry which is preliminary data.</text>
</comment>
<dbReference type="Pfam" id="PF13302">
    <property type="entry name" value="Acetyltransf_3"/>
    <property type="match status" value="1"/>
</dbReference>
<name>A0A167JHS5_9GAMM</name>
<accession>A0A167JHS5</accession>
<gene>
    <name evidence="2" type="ORF">N473_22535</name>
</gene>
<dbReference type="EMBL" id="AUYC01000038">
    <property type="protein sequence ID" value="KZN61122.1"/>
    <property type="molecule type" value="Genomic_DNA"/>
</dbReference>
<protein>
    <recommendedName>
        <fullName evidence="1">N-acetyltransferase domain-containing protein</fullName>
    </recommendedName>
</protein>
<evidence type="ECO:0000259" key="1">
    <source>
        <dbReference type="PROSITE" id="PS51186"/>
    </source>
</evidence>
<evidence type="ECO:0000313" key="2">
    <source>
        <dbReference type="EMBL" id="KZN61122.1"/>
    </source>
</evidence>
<organism evidence="2 3">
    <name type="scientific">Pseudoalteromonas luteoviolacea CPMOR-1</name>
    <dbReference type="NCBI Taxonomy" id="1365248"/>
    <lineage>
        <taxon>Bacteria</taxon>
        <taxon>Pseudomonadati</taxon>
        <taxon>Pseudomonadota</taxon>
        <taxon>Gammaproteobacteria</taxon>
        <taxon>Alteromonadales</taxon>
        <taxon>Pseudoalteromonadaceae</taxon>
        <taxon>Pseudoalteromonas</taxon>
    </lineage>
</organism>
<dbReference type="InterPro" id="IPR000182">
    <property type="entry name" value="GNAT_dom"/>
</dbReference>
<evidence type="ECO:0000313" key="3">
    <source>
        <dbReference type="Proteomes" id="UP000076486"/>
    </source>
</evidence>
<dbReference type="Gene3D" id="3.40.630.30">
    <property type="match status" value="1"/>
</dbReference>
<dbReference type="PATRIC" id="fig|1365248.3.peg.3594"/>
<dbReference type="GO" id="GO:0016747">
    <property type="term" value="F:acyltransferase activity, transferring groups other than amino-acyl groups"/>
    <property type="evidence" value="ECO:0007669"/>
    <property type="project" value="InterPro"/>
</dbReference>
<dbReference type="PANTHER" id="PTHR43792">
    <property type="entry name" value="GNAT FAMILY, PUTATIVE (AFU_ORTHOLOGUE AFUA_3G00765)-RELATED-RELATED"/>
    <property type="match status" value="1"/>
</dbReference>